<evidence type="ECO:0000313" key="2">
    <source>
        <dbReference type="Proteomes" id="UP000027093"/>
    </source>
</evidence>
<organism evidence="1 2">
    <name type="scientific">Nitrososphaera viennensis EN76</name>
    <dbReference type="NCBI Taxonomy" id="926571"/>
    <lineage>
        <taxon>Archaea</taxon>
        <taxon>Nitrososphaerota</taxon>
        <taxon>Nitrososphaeria</taxon>
        <taxon>Nitrososphaerales</taxon>
        <taxon>Nitrososphaeraceae</taxon>
        <taxon>Nitrososphaera</taxon>
    </lineage>
</organism>
<gene>
    <name evidence="1" type="ORF">NVIE_010590</name>
</gene>
<evidence type="ECO:0000313" key="1">
    <source>
        <dbReference type="EMBL" id="AIC15286.1"/>
    </source>
</evidence>
<dbReference type="STRING" id="926571.NVIE_010590"/>
<protein>
    <submittedName>
        <fullName evidence="1">Uncharacterized protein</fullName>
    </submittedName>
</protein>
<keyword evidence="2" id="KW-1185">Reference proteome</keyword>
<dbReference type="HOGENOM" id="CLU_3282990_0_0_2"/>
<dbReference type="EMBL" id="CP007536">
    <property type="protein sequence ID" value="AIC15286.1"/>
    <property type="molecule type" value="Genomic_DNA"/>
</dbReference>
<name>A0A060HNZ1_9ARCH</name>
<accession>A0A060HNZ1</accession>
<dbReference type="KEGG" id="nvn:NVIE_010590"/>
<reference evidence="1 2" key="1">
    <citation type="journal article" date="2014" name="Int. J. Syst. Evol. Microbiol.">
        <title>Nitrososphaera viennensis gen. nov., sp. nov., an aerobic and mesophilic, ammonia-oxidizing archaeon from soil and a member of the archaeal phylum Thaumarchaeota.</title>
        <authorList>
            <person name="Stieglmeier M."/>
            <person name="Klingl A."/>
            <person name="Alves R.J."/>
            <person name="Rittmann S.K."/>
            <person name="Melcher M."/>
            <person name="Leisch N."/>
            <person name="Schleper C."/>
        </authorList>
    </citation>
    <scope>NUCLEOTIDE SEQUENCE [LARGE SCALE GENOMIC DNA]</scope>
    <source>
        <strain evidence="1">EN76</strain>
    </source>
</reference>
<dbReference type="Proteomes" id="UP000027093">
    <property type="component" value="Chromosome"/>
</dbReference>
<proteinExistence type="predicted"/>
<sequence length="40" mass="4703">MKMTYVHSFFIASFWLMITKTFGKFASRIIPESIGNECRI</sequence>
<dbReference type="AlphaFoldDB" id="A0A060HNZ1"/>